<feature type="transmembrane region" description="Helical" evidence="1">
    <location>
        <begin position="78"/>
        <end position="100"/>
    </location>
</feature>
<dbReference type="Gene3D" id="3.30.565.10">
    <property type="entry name" value="Histidine kinase-like ATPase, C-terminal domain"/>
    <property type="match status" value="1"/>
</dbReference>
<evidence type="ECO:0000313" key="4">
    <source>
        <dbReference type="Proteomes" id="UP001595476"/>
    </source>
</evidence>
<dbReference type="Pfam" id="PF06580">
    <property type="entry name" value="His_kinase"/>
    <property type="match status" value="1"/>
</dbReference>
<keyword evidence="3" id="KW-0808">Transferase</keyword>
<keyword evidence="3" id="KW-0418">Kinase</keyword>
<gene>
    <name evidence="3" type="ORF">ACFOEK_16060</name>
</gene>
<dbReference type="InterPro" id="IPR050640">
    <property type="entry name" value="Bact_2-comp_sensor_kinase"/>
</dbReference>
<name>A0ABV7HIB2_9GAMM</name>
<keyword evidence="1" id="KW-1133">Transmembrane helix</keyword>
<dbReference type="RefSeq" id="WP_386722481.1">
    <property type="nucleotide sequence ID" value="NZ_JBHRSZ010000007.1"/>
</dbReference>
<dbReference type="Proteomes" id="UP001595476">
    <property type="component" value="Unassembled WGS sequence"/>
</dbReference>
<proteinExistence type="predicted"/>
<dbReference type="PANTHER" id="PTHR34220:SF7">
    <property type="entry name" value="SENSOR HISTIDINE KINASE YPDA"/>
    <property type="match status" value="1"/>
</dbReference>
<dbReference type="PANTHER" id="PTHR34220">
    <property type="entry name" value="SENSOR HISTIDINE KINASE YPDA"/>
    <property type="match status" value="1"/>
</dbReference>
<accession>A0ABV7HIB2</accession>
<evidence type="ECO:0000259" key="2">
    <source>
        <dbReference type="Pfam" id="PF06580"/>
    </source>
</evidence>
<feature type="domain" description="Signal transduction histidine kinase internal region" evidence="2">
    <location>
        <begin position="146"/>
        <end position="224"/>
    </location>
</feature>
<reference evidence="4" key="1">
    <citation type="journal article" date="2019" name="Int. J. Syst. Evol. Microbiol.">
        <title>The Global Catalogue of Microorganisms (GCM) 10K type strain sequencing project: providing services to taxonomists for standard genome sequencing and annotation.</title>
        <authorList>
            <consortium name="The Broad Institute Genomics Platform"/>
            <consortium name="The Broad Institute Genome Sequencing Center for Infectious Disease"/>
            <person name="Wu L."/>
            <person name="Ma J."/>
        </authorList>
    </citation>
    <scope>NUCLEOTIDE SEQUENCE [LARGE SCALE GENOMIC DNA]</scope>
    <source>
        <strain evidence="4">KCTC 52438</strain>
    </source>
</reference>
<protein>
    <submittedName>
        <fullName evidence="3">Histidine kinase</fullName>
    </submittedName>
</protein>
<evidence type="ECO:0000313" key="3">
    <source>
        <dbReference type="EMBL" id="MFC3152551.1"/>
    </source>
</evidence>
<keyword evidence="4" id="KW-1185">Reference proteome</keyword>
<sequence length="336" mass="37638">MDSKNPTYFLPDLCKSASLGALVILAEAIAFVVLLLKPWDQISLELLGWLSLFLQWVTLTCAALLCSMRKYLMQLPDAVSAVISYFVIVAVVMIMSMLLVWLQEDAIDWTHVFKNGLVAALISALLIRYLYVRAELTQRAKAELEARVDALQSRIRPHFLFNSMNTIASLIMVDPEKAERAVEDLSSLFRATLGEHKSQVAFSEEVSLCKKYLSMESLRLGDRLDIEWDIDGLSKTTPIPLLTLQPVLENAIYHGIQTSSQPGWIKVKASYDKTDSNVIIVVSNSIPDTAHIKHKGQNMALNNIRARLKAIYGESAKVEGRNTEDCYVSTIIYSLK</sequence>
<keyword evidence="1" id="KW-0472">Membrane</keyword>
<feature type="transmembrane region" description="Helical" evidence="1">
    <location>
        <begin position="112"/>
        <end position="131"/>
    </location>
</feature>
<evidence type="ECO:0000256" key="1">
    <source>
        <dbReference type="SAM" id="Phobius"/>
    </source>
</evidence>
<feature type="transmembrane region" description="Helical" evidence="1">
    <location>
        <begin position="12"/>
        <end position="34"/>
    </location>
</feature>
<dbReference type="InterPro" id="IPR010559">
    <property type="entry name" value="Sig_transdc_His_kin_internal"/>
</dbReference>
<keyword evidence="1" id="KW-0812">Transmembrane</keyword>
<organism evidence="3 4">
    <name type="scientific">Litoribrevibacter euphylliae</name>
    <dbReference type="NCBI Taxonomy" id="1834034"/>
    <lineage>
        <taxon>Bacteria</taxon>
        <taxon>Pseudomonadati</taxon>
        <taxon>Pseudomonadota</taxon>
        <taxon>Gammaproteobacteria</taxon>
        <taxon>Oceanospirillales</taxon>
        <taxon>Oceanospirillaceae</taxon>
        <taxon>Litoribrevibacter</taxon>
    </lineage>
</organism>
<feature type="transmembrane region" description="Helical" evidence="1">
    <location>
        <begin position="46"/>
        <end position="66"/>
    </location>
</feature>
<dbReference type="InterPro" id="IPR036890">
    <property type="entry name" value="HATPase_C_sf"/>
</dbReference>
<comment type="caution">
    <text evidence="3">The sequence shown here is derived from an EMBL/GenBank/DDBJ whole genome shotgun (WGS) entry which is preliminary data.</text>
</comment>
<dbReference type="EMBL" id="JBHRSZ010000007">
    <property type="protein sequence ID" value="MFC3152551.1"/>
    <property type="molecule type" value="Genomic_DNA"/>
</dbReference>
<dbReference type="GO" id="GO:0016301">
    <property type="term" value="F:kinase activity"/>
    <property type="evidence" value="ECO:0007669"/>
    <property type="project" value="UniProtKB-KW"/>
</dbReference>